<dbReference type="EMBL" id="JAAGMN010008563">
    <property type="protein sequence ID" value="NEE20422.1"/>
    <property type="molecule type" value="Genomic_DNA"/>
</dbReference>
<comment type="caution">
    <text evidence="1">The sequence shown here is derived from an EMBL/GenBank/DDBJ whole genome shotgun (WGS) entry which is preliminary data.</text>
</comment>
<evidence type="ECO:0000313" key="1">
    <source>
        <dbReference type="EMBL" id="NEE20422.1"/>
    </source>
</evidence>
<dbReference type="AlphaFoldDB" id="A0A6G3XS58"/>
<organism evidence="1">
    <name type="scientific">Streptomyces sp. SID7499</name>
    <dbReference type="NCBI Taxonomy" id="2706086"/>
    <lineage>
        <taxon>Bacteria</taxon>
        <taxon>Bacillati</taxon>
        <taxon>Actinomycetota</taxon>
        <taxon>Actinomycetes</taxon>
        <taxon>Kitasatosporales</taxon>
        <taxon>Streptomycetaceae</taxon>
        <taxon>Streptomyces</taxon>
    </lineage>
</organism>
<protein>
    <submittedName>
        <fullName evidence="1">Alpha/beta hydrolase</fullName>
    </submittedName>
</protein>
<reference evidence="1" key="1">
    <citation type="submission" date="2020-01" db="EMBL/GenBank/DDBJ databases">
        <title>Insect and environment-associated Actinomycetes.</title>
        <authorList>
            <person name="Currrie C."/>
            <person name="Chevrette M."/>
            <person name="Carlson C."/>
            <person name="Stubbendieck R."/>
            <person name="Wendt-Pienkowski E."/>
        </authorList>
    </citation>
    <scope>NUCLEOTIDE SEQUENCE</scope>
    <source>
        <strain evidence="1">SID7499</strain>
    </source>
</reference>
<dbReference type="GO" id="GO:0016787">
    <property type="term" value="F:hydrolase activity"/>
    <property type="evidence" value="ECO:0007669"/>
    <property type="project" value="UniProtKB-KW"/>
</dbReference>
<gene>
    <name evidence="1" type="ORF">G3M58_79935</name>
</gene>
<name>A0A6G3XS58_9ACTN</name>
<keyword evidence="1" id="KW-0378">Hydrolase</keyword>
<feature type="non-terminal residue" evidence="1">
    <location>
        <position position="63"/>
    </location>
</feature>
<accession>A0A6G3XS58</accession>
<proteinExistence type="predicted"/>
<sequence>MLTDDGVPVEAVYEPCTAGVGTPGDAAAEGPAATPAIVVAHGFTGSADRPAVRRAARVLAQRA</sequence>